<evidence type="ECO:0000313" key="6">
    <source>
        <dbReference type="Proteomes" id="UP000572680"/>
    </source>
</evidence>
<dbReference type="SUPFAM" id="SSF53613">
    <property type="entry name" value="Ribokinase-like"/>
    <property type="match status" value="1"/>
</dbReference>
<dbReference type="PANTHER" id="PTHR43085:SF15">
    <property type="entry name" value="2-DEHYDRO-3-DEOXYGLUCONOKINASE"/>
    <property type="match status" value="1"/>
</dbReference>
<dbReference type="InterPro" id="IPR050306">
    <property type="entry name" value="PfkB_Carbo_kinase"/>
</dbReference>
<name>A0A7W3LRJ8_ACTNM</name>
<dbReference type="CDD" id="cd01166">
    <property type="entry name" value="KdgK"/>
    <property type="match status" value="1"/>
</dbReference>
<dbReference type="GO" id="GO:0019698">
    <property type="term" value="P:D-galacturonate catabolic process"/>
    <property type="evidence" value="ECO:0007669"/>
    <property type="project" value="TreeGrafter"/>
</dbReference>
<reference evidence="5 6" key="1">
    <citation type="submission" date="2020-08" db="EMBL/GenBank/DDBJ databases">
        <title>Genomic Encyclopedia of Type Strains, Phase IV (KMG-IV): sequencing the most valuable type-strain genomes for metagenomic binning, comparative biology and taxonomic classification.</title>
        <authorList>
            <person name="Goeker M."/>
        </authorList>
    </citation>
    <scope>NUCLEOTIDE SEQUENCE [LARGE SCALE GENOMIC DNA]</scope>
    <source>
        <strain evidence="5 6">DSM 44197</strain>
    </source>
</reference>
<dbReference type="InterPro" id="IPR011611">
    <property type="entry name" value="PfkB_dom"/>
</dbReference>
<dbReference type="EMBL" id="JACJIA010000006">
    <property type="protein sequence ID" value="MBA8952974.1"/>
    <property type="molecule type" value="Genomic_DNA"/>
</dbReference>
<keyword evidence="2 5" id="KW-0808">Transferase</keyword>
<dbReference type="Proteomes" id="UP000572680">
    <property type="component" value="Unassembled WGS sequence"/>
</dbReference>
<evidence type="ECO:0000256" key="1">
    <source>
        <dbReference type="ARBA" id="ARBA00010688"/>
    </source>
</evidence>
<gene>
    <name evidence="5" type="ORF">HNR61_004624</name>
</gene>
<dbReference type="PANTHER" id="PTHR43085">
    <property type="entry name" value="HEXOKINASE FAMILY MEMBER"/>
    <property type="match status" value="1"/>
</dbReference>
<evidence type="ECO:0000256" key="2">
    <source>
        <dbReference type="ARBA" id="ARBA00022679"/>
    </source>
</evidence>
<evidence type="ECO:0000313" key="5">
    <source>
        <dbReference type="EMBL" id="MBA8952974.1"/>
    </source>
</evidence>
<dbReference type="AlphaFoldDB" id="A0A7W3LRJ8"/>
<dbReference type="RefSeq" id="WP_220509690.1">
    <property type="nucleotide sequence ID" value="NZ_JACJIA010000006.1"/>
</dbReference>
<dbReference type="InterPro" id="IPR029056">
    <property type="entry name" value="Ribokinase-like"/>
</dbReference>
<comment type="caution">
    <text evidence="5">The sequence shown here is derived from an EMBL/GenBank/DDBJ whole genome shotgun (WGS) entry which is preliminary data.</text>
</comment>
<dbReference type="EC" id="2.7.1.45" evidence="5"/>
<dbReference type="GO" id="GO:0042840">
    <property type="term" value="P:D-glucuronate catabolic process"/>
    <property type="evidence" value="ECO:0007669"/>
    <property type="project" value="TreeGrafter"/>
</dbReference>
<dbReference type="InterPro" id="IPR002173">
    <property type="entry name" value="Carboh/pur_kinase_PfkB_CS"/>
</dbReference>
<evidence type="ECO:0000256" key="3">
    <source>
        <dbReference type="ARBA" id="ARBA00022777"/>
    </source>
</evidence>
<feature type="domain" description="Carbohydrate kinase PfkB" evidence="4">
    <location>
        <begin position="11"/>
        <end position="307"/>
    </location>
</feature>
<dbReference type="Gene3D" id="3.40.1190.20">
    <property type="match status" value="1"/>
</dbReference>
<proteinExistence type="inferred from homology"/>
<keyword evidence="3 5" id="KW-0418">Kinase</keyword>
<evidence type="ECO:0000259" key="4">
    <source>
        <dbReference type="Pfam" id="PF00294"/>
    </source>
</evidence>
<dbReference type="GO" id="GO:0006974">
    <property type="term" value="P:DNA damage response"/>
    <property type="evidence" value="ECO:0007669"/>
    <property type="project" value="TreeGrafter"/>
</dbReference>
<comment type="similarity">
    <text evidence="1">Belongs to the carbohydrate kinase PfkB family.</text>
</comment>
<organism evidence="5 6">
    <name type="scientific">Actinomadura namibiensis</name>
    <dbReference type="NCBI Taxonomy" id="182080"/>
    <lineage>
        <taxon>Bacteria</taxon>
        <taxon>Bacillati</taxon>
        <taxon>Actinomycetota</taxon>
        <taxon>Actinomycetes</taxon>
        <taxon>Streptosporangiales</taxon>
        <taxon>Thermomonosporaceae</taxon>
        <taxon>Actinomadura</taxon>
    </lineage>
</organism>
<accession>A0A7W3LRJ8</accession>
<keyword evidence="6" id="KW-1185">Reference proteome</keyword>
<protein>
    <submittedName>
        <fullName evidence="5">2-dehydro-3-deoxygluconokinase</fullName>
        <ecNumber evidence="5">2.7.1.45</ecNumber>
    </submittedName>
</protein>
<dbReference type="GO" id="GO:0005829">
    <property type="term" value="C:cytosol"/>
    <property type="evidence" value="ECO:0007669"/>
    <property type="project" value="TreeGrafter"/>
</dbReference>
<dbReference type="GO" id="GO:0008673">
    <property type="term" value="F:2-dehydro-3-deoxygluconokinase activity"/>
    <property type="evidence" value="ECO:0007669"/>
    <property type="project" value="UniProtKB-EC"/>
</dbReference>
<dbReference type="PROSITE" id="PS00584">
    <property type="entry name" value="PFKB_KINASES_2"/>
    <property type="match status" value="1"/>
</dbReference>
<sequence length="319" mass="33487">MDFLTGRPPARVAMIGECMVELRHLSPDRLALGYAGDVFNTAAYLARAAAPGAVDVQFVTVTGDDPYSTAMRGRWRDYGVGDALARVLPGRRCGLYLIRTDEHGERTFQHYRGESAARELFGPGQPAAVDEAIAGHDVVYLSGITLSILTGPARVRLLETLAETRRRGGRVVYDGNHRPSGWPSPAAARRAAEQVLAHTDLALPTLDDERQVHGDRDAMACVERLHAAGVGEVAVKLGADGCLVSDGRTARAVPAVPGVRVVDTTSAGDAFNGAYLAVRLAGGAPRAAAEAGCRLAAEVVGSPGALLPPLPCPESDPAL</sequence>
<dbReference type="Pfam" id="PF00294">
    <property type="entry name" value="PfkB"/>
    <property type="match status" value="1"/>
</dbReference>